<dbReference type="InterPro" id="IPR014186">
    <property type="entry name" value="S-formylglutathione_hydrol"/>
</dbReference>
<organism evidence="5">
    <name type="scientific">hydrothermal vent metagenome</name>
    <dbReference type="NCBI Taxonomy" id="652676"/>
    <lineage>
        <taxon>unclassified sequences</taxon>
        <taxon>metagenomes</taxon>
        <taxon>ecological metagenomes</taxon>
    </lineage>
</organism>
<keyword evidence="3" id="KW-0719">Serine esterase</keyword>
<evidence type="ECO:0000313" key="5">
    <source>
        <dbReference type="EMBL" id="VAW94858.1"/>
    </source>
</evidence>
<keyword evidence="4 5" id="KW-0378">Hydrolase</keyword>
<proteinExistence type="inferred from homology"/>
<reference evidence="5" key="1">
    <citation type="submission" date="2018-06" db="EMBL/GenBank/DDBJ databases">
        <authorList>
            <person name="Zhirakovskaya E."/>
        </authorList>
    </citation>
    <scope>NUCLEOTIDE SEQUENCE</scope>
</reference>
<dbReference type="AlphaFoldDB" id="A0A3B0ZN39"/>
<evidence type="ECO:0000256" key="3">
    <source>
        <dbReference type="ARBA" id="ARBA00022487"/>
    </source>
</evidence>
<dbReference type="SUPFAM" id="SSF53474">
    <property type="entry name" value="alpha/beta-Hydrolases"/>
    <property type="match status" value="1"/>
</dbReference>
<evidence type="ECO:0000256" key="2">
    <source>
        <dbReference type="ARBA" id="ARBA00012479"/>
    </source>
</evidence>
<comment type="similarity">
    <text evidence="1">Belongs to the esterase D family.</text>
</comment>
<dbReference type="EC" id="3.1.2.12" evidence="2"/>
<dbReference type="GO" id="GO:0018738">
    <property type="term" value="F:S-formylglutathione hydrolase activity"/>
    <property type="evidence" value="ECO:0007669"/>
    <property type="project" value="UniProtKB-EC"/>
</dbReference>
<name>A0A3B0ZN39_9ZZZZ</name>
<dbReference type="NCBIfam" id="TIGR02821">
    <property type="entry name" value="fghA_ester_D"/>
    <property type="match status" value="1"/>
</dbReference>
<dbReference type="InterPro" id="IPR000801">
    <property type="entry name" value="Esterase-like"/>
</dbReference>
<sequence length="280" mass="32093">MMKKIDTVKEFDGWLSRYLHTSEYCNCEMTFSIYLPPQAETQAVPVLYWLSGLTCTDDNFRIKAGAQRYAAEHGIALVMPDTSPRGDDVPDVPDRYNLGKGAGFYIDATQSPWNKNYKMYSYITKELPQLIEKNFPVTARKSISGHSMGGHGALTCTLKNPEMYQSVSAFSPVCHPTECTWGKEVFQKYLGNDKSEWAEYDACHLIEKCTHMIPILIDQGINDEFLDDQLMTQKLQYLCGKNKYPLDLRMRTGYDHSYHFISTFIGDHIRYHSNILKSTD</sequence>
<evidence type="ECO:0000256" key="4">
    <source>
        <dbReference type="ARBA" id="ARBA00022801"/>
    </source>
</evidence>
<dbReference type="PANTHER" id="PTHR10061">
    <property type="entry name" value="S-FORMYLGLUTATHIONE HYDROLASE"/>
    <property type="match status" value="1"/>
</dbReference>
<dbReference type="FunFam" id="3.40.50.1820:FF:000002">
    <property type="entry name" value="S-formylglutathione hydrolase"/>
    <property type="match status" value="1"/>
</dbReference>
<dbReference type="EMBL" id="UOFV01000037">
    <property type="protein sequence ID" value="VAW94858.1"/>
    <property type="molecule type" value="Genomic_DNA"/>
</dbReference>
<dbReference type="GO" id="GO:0052689">
    <property type="term" value="F:carboxylic ester hydrolase activity"/>
    <property type="evidence" value="ECO:0007669"/>
    <property type="project" value="UniProtKB-KW"/>
</dbReference>
<dbReference type="Gene3D" id="3.40.50.1820">
    <property type="entry name" value="alpha/beta hydrolase"/>
    <property type="match status" value="1"/>
</dbReference>
<dbReference type="GO" id="GO:0046294">
    <property type="term" value="P:formaldehyde catabolic process"/>
    <property type="evidence" value="ECO:0007669"/>
    <property type="project" value="InterPro"/>
</dbReference>
<dbReference type="InterPro" id="IPR029058">
    <property type="entry name" value="AB_hydrolase_fold"/>
</dbReference>
<dbReference type="PANTHER" id="PTHR10061:SF0">
    <property type="entry name" value="S-FORMYLGLUTATHIONE HYDROLASE"/>
    <property type="match status" value="1"/>
</dbReference>
<accession>A0A3B0ZN39</accession>
<evidence type="ECO:0000256" key="1">
    <source>
        <dbReference type="ARBA" id="ARBA00005622"/>
    </source>
</evidence>
<dbReference type="GO" id="GO:0005829">
    <property type="term" value="C:cytosol"/>
    <property type="evidence" value="ECO:0007669"/>
    <property type="project" value="TreeGrafter"/>
</dbReference>
<dbReference type="Pfam" id="PF00756">
    <property type="entry name" value="Esterase"/>
    <property type="match status" value="1"/>
</dbReference>
<protein>
    <recommendedName>
        <fullName evidence="2">S-formylglutathione hydrolase</fullName>
        <ecNumber evidence="2">3.1.2.12</ecNumber>
    </recommendedName>
</protein>
<gene>
    <name evidence="5" type="ORF">MNBD_GAMMA19-335</name>
</gene>